<dbReference type="GO" id="GO:0008270">
    <property type="term" value="F:zinc ion binding"/>
    <property type="evidence" value="ECO:0007669"/>
    <property type="project" value="UniProtKB-KW"/>
</dbReference>
<keyword evidence="1" id="KW-0479">Metal-binding</keyword>
<reference evidence="10" key="1">
    <citation type="submission" date="2011-10" db="EMBL/GenBank/DDBJ databases">
        <authorList>
            <consortium name="Soft-shell Turtle Genome Consortium"/>
        </authorList>
    </citation>
    <scope>NUCLEOTIDE SEQUENCE [LARGE SCALE GENOMIC DNA]</scope>
    <source>
        <strain evidence="10">Daiwa-1</strain>
    </source>
</reference>
<dbReference type="InterPro" id="IPR043136">
    <property type="entry name" value="B30.2/SPRY_sf"/>
</dbReference>
<evidence type="ECO:0000256" key="3">
    <source>
        <dbReference type="ARBA" id="ARBA00022833"/>
    </source>
</evidence>
<keyword evidence="10" id="KW-1185">Reference proteome</keyword>
<evidence type="ECO:0000256" key="4">
    <source>
        <dbReference type="PROSITE-ProRule" id="PRU00024"/>
    </source>
</evidence>
<dbReference type="CDD" id="cd16594">
    <property type="entry name" value="RING-HC_TRIM7-like_C-IV"/>
    <property type="match status" value="1"/>
</dbReference>
<dbReference type="SUPFAM" id="SSF57850">
    <property type="entry name" value="RING/U-box"/>
    <property type="match status" value="1"/>
</dbReference>
<dbReference type="Pfam" id="PF00643">
    <property type="entry name" value="zf-B_box"/>
    <property type="match status" value="1"/>
</dbReference>
<keyword evidence="3" id="KW-0862">Zinc</keyword>
<feature type="domain" description="RING-type" evidence="6">
    <location>
        <begin position="25"/>
        <end position="66"/>
    </location>
</feature>
<dbReference type="SMART" id="SM00589">
    <property type="entry name" value="PRY"/>
    <property type="match status" value="1"/>
</dbReference>
<proteinExistence type="predicted"/>
<dbReference type="Proteomes" id="UP000007267">
    <property type="component" value="Unassembled WGS sequence"/>
</dbReference>
<evidence type="ECO:0000259" key="8">
    <source>
        <dbReference type="PROSITE" id="PS50188"/>
    </source>
</evidence>
<dbReference type="PROSITE" id="PS50188">
    <property type="entry name" value="B302_SPRY"/>
    <property type="match status" value="1"/>
</dbReference>
<evidence type="ECO:0000313" key="10">
    <source>
        <dbReference type="Proteomes" id="UP000007267"/>
    </source>
</evidence>
<reference evidence="9" key="3">
    <citation type="submission" date="2025-08" db="UniProtKB">
        <authorList>
            <consortium name="Ensembl"/>
        </authorList>
    </citation>
    <scope>IDENTIFICATION</scope>
</reference>
<protein>
    <submittedName>
        <fullName evidence="9">E3 ubiquitin-protein ligase TRIM39-like</fullName>
    </submittedName>
</protein>
<dbReference type="SUPFAM" id="SSF49899">
    <property type="entry name" value="Concanavalin A-like lectins/glucanases"/>
    <property type="match status" value="1"/>
</dbReference>
<sequence length="482" mass="54943">QACPRVIQAMASLDPLETLRMDISCSVCLEYLMDPVTIGCGHSFCRACISHCWAPGTQDFLCPMCRELCAQGIMVPSRQLANVVEVAKQLHSAKREAQDELLCPWHHEGLHFFCKEDQEAVCLVCAVAHGEHAHSVGPLEDAIEEYKSKLRGWQWRLDVKLKEVKKRFSAEENRPKELRALVMSCRQRILGDFEELRALLEEEKEAQLRRLKAEEAEMLVKLKNSMAQLSEQRLALSKLLTDMGEKCLASGPQALQDMQSILQRYEQSKAIELPSVSLELKKNVEYFPRQFFTLTKLLRKYSGEVTLDPETAHPNLVLSENLKTVHFVSVCQPVPHSPRRFTVYPCVLGSAAYLSGRHYWEVEVGNKTQWALGVCYESVSRKAEVDTKPECGYWRVRLWNGKYAATTTPFTLLHPHVKPKRVGVFLDYEAGKVSFYNVTDHSHMYTFSVEFAEPVRPLFYPGICFGYVNAAPLVLCQPLDWE</sequence>
<dbReference type="Gene3D" id="2.60.120.920">
    <property type="match status" value="1"/>
</dbReference>
<evidence type="ECO:0000256" key="2">
    <source>
        <dbReference type="ARBA" id="ARBA00022771"/>
    </source>
</evidence>
<dbReference type="OMA" id="DRSMGQD"/>
<dbReference type="InterPro" id="IPR035033">
    <property type="entry name" value="PRY/SPRY_TRIM39"/>
</dbReference>
<dbReference type="InterPro" id="IPR003877">
    <property type="entry name" value="SPRY_dom"/>
</dbReference>
<feature type="coiled-coil region" evidence="5">
    <location>
        <begin position="186"/>
        <end position="239"/>
    </location>
</feature>
<dbReference type="PROSITE" id="PS50119">
    <property type="entry name" value="ZF_BBOX"/>
    <property type="match status" value="1"/>
</dbReference>
<dbReference type="PANTHER" id="PTHR24103">
    <property type="entry name" value="E3 UBIQUITIN-PROTEIN LIGASE TRIM"/>
    <property type="match status" value="1"/>
</dbReference>
<dbReference type="PROSITE" id="PS50089">
    <property type="entry name" value="ZF_RING_2"/>
    <property type="match status" value="1"/>
</dbReference>
<organism evidence="9 10">
    <name type="scientific">Pelodiscus sinensis</name>
    <name type="common">Chinese softshell turtle</name>
    <name type="synonym">Trionyx sinensis</name>
    <dbReference type="NCBI Taxonomy" id="13735"/>
    <lineage>
        <taxon>Eukaryota</taxon>
        <taxon>Metazoa</taxon>
        <taxon>Chordata</taxon>
        <taxon>Craniata</taxon>
        <taxon>Vertebrata</taxon>
        <taxon>Euteleostomi</taxon>
        <taxon>Archelosauria</taxon>
        <taxon>Testudinata</taxon>
        <taxon>Testudines</taxon>
        <taxon>Cryptodira</taxon>
        <taxon>Trionychia</taxon>
        <taxon>Trionychidae</taxon>
        <taxon>Pelodiscus</taxon>
    </lineage>
</organism>
<dbReference type="InterPro" id="IPR006574">
    <property type="entry name" value="PRY"/>
</dbReference>
<dbReference type="eggNOG" id="KOG2177">
    <property type="taxonomic scope" value="Eukaryota"/>
</dbReference>
<dbReference type="InterPro" id="IPR001870">
    <property type="entry name" value="B30.2/SPRY"/>
</dbReference>
<evidence type="ECO:0000259" key="7">
    <source>
        <dbReference type="PROSITE" id="PS50119"/>
    </source>
</evidence>
<feature type="domain" description="B box-type" evidence="7">
    <location>
        <begin position="98"/>
        <end position="139"/>
    </location>
</feature>
<dbReference type="Pfam" id="PF13765">
    <property type="entry name" value="PRY"/>
    <property type="match status" value="1"/>
</dbReference>
<dbReference type="InterPro" id="IPR050143">
    <property type="entry name" value="TRIM/RBCC"/>
</dbReference>
<evidence type="ECO:0000313" key="9">
    <source>
        <dbReference type="Ensembl" id="ENSPSIP00000014780.1"/>
    </source>
</evidence>
<evidence type="ECO:0000259" key="6">
    <source>
        <dbReference type="PROSITE" id="PS50089"/>
    </source>
</evidence>
<reference evidence="10" key="2">
    <citation type="journal article" date="2013" name="Nat. Genet.">
        <title>The draft genomes of soft-shell turtle and green sea turtle yield insights into the development and evolution of the turtle-specific body plan.</title>
        <authorList>
            <person name="Wang Z."/>
            <person name="Pascual-Anaya J."/>
            <person name="Zadissa A."/>
            <person name="Li W."/>
            <person name="Niimura Y."/>
            <person name="Huang Z."/>
            <person name="Li C."/>
            <person name="White S."/>
            <person name="Xiong Z."/>
            <person name="Fang D."/>
            <person name="Wang B."/>
            <person name="Ming Y."/>
            <person name="Chen Y."/>
            <person name="Zheng Y."/>
            <person name="Kuraku S."/>
            <person name="Pignatelli M."/>
            <person name="Herrero J."/>
            <person name="Beal K."/>
            <person name="Nozawa M."/>
            <person name="Li Q."/>
            <person name="Wang J."/>
            <person name="Zhang H."/>
            <person name="Yu L."/>
            <person name="Shigenobu S."/>
            <person name="Wang J."/>
            <person name="Liu J."/>
            <person name="Flicek P."/>
            <person name="Searle S."/>
            <person name="Wang J."/>
            <person name="Kuratani S."/>
            <person name="Yin Y."/>
            <person name="Aken B."/>
            <person name="Zhang G."/>
            <person name="Irie N."/>
        </authorList>
    </citation>
    <scope>NUCLEOTIDE SEQUENCE [LARGE SCALE GENOMIC DNA]</scope>
    <source>
        <strain evidence="10">Daiwa-1</strain>
    </source>
</reference>
<accession>K7G3B9</accession>
<evidence type="ECO:0000256" key="1">
    <source>
        <dbReference type="ARBA" id="ARBA00022723"/>
    </source>
</evidence>
<dbReference type="PROSITE" id="PS00518">
    <property type="entry name" value="ZF_RING_1"/>
    <property type="match status" value="1"/>
</dbReference>
<reference evidence="9" key="4">
    <citation type="submission" date="2025-09" db="UniProtKB">
        <authorList>
            <consortium name="Ensembl"/>
        </authorList>
    </citation>
    <scope>IDENTIFICATION</scope>
</reference>
<feature type="domain" description="B30.2/SPRY" evidence="8">
    <location>
        <begin position="285"/>
        <end position="475"/>
    </location>
</feature>
<dbReference type="Ensembl" id="ENSPSIT00000014851.1">
    <property type="protein sequence ID" value="ENSPSIP00000014780.1"/>
    <property type="gene ID" value="ENSPSIG00000013209.1"/>
</dbReference>
<dbReference type="SMART" id="SM00336">
    <property type="entry name" value="BBOX"/>
    <property type="match status" value="1"/>
</dbReference>
<evidence type="ECO:0000256" key="5">
    <source>
        <dbReference type="SAM" id="Coils"/>
    </source>
</evidence>
<dbReference type="InterPro" id="IPR013320">
    <property type="entry name" value="ConA-like_dom_sf"/>
</dbReference>
<dbReference type="PRINTS" id="PR01407">
    <property type="entry name" value="BUTYPHLNCDUF"/>
</dbReference>
<dbReference type="AlphaFoldDB" id="K7G3B9"/>
<dbReference type="Gene3D" id="3.30.40.10">
    <property type="entry name" value="Zinc/RING finger domain, C3HC4 (zinc finger)"/>
    <property type="match status" value="1"/>
</dbReference>
<dbReference type="Pfam" id="PF00622">
    <property type="entry name" value="SPRY"/>
    <property type="match status" value="1"/>
</dbReference>
<keyword evidence="2 4" id="KW-0863">Zinc-finger</keyword>
<dbReference type="SMART" id="SM00449">
    <property type="entry name" value="SPRY"/>
    <property type="match status" value="1"/>
</dbReference>
<dbReference type="GeneTree" id="ENSGT00940000154126"/>
<dbReference type="InterPro" id="IPR003879">
    <property type="entry name" value="Butyrophylin_SPRY"/>
</dbReference>
<dbReference type="InterPro" id="IPR001841">
    <property type="entry name" value="Znf_RING"/>
</dbReference>
<keyword evidence="5" id="KW-0175">Coiled coil</keyword>
<dbReference type="InterPro" id="IPR013083">
    <property type="entry name" value="Znf_RING/FYVE/PHD"/>
</dbReference>
<dbReference type="FunFam" id="2.60.120.920:FF:000004">
    <property type="entry name" value="Butyrophilin subfamily 1 member A1"/>
    <property type="match status" value="1"/>
</dbReference>
<dbReference type="InterPro" id="IPR017907">
    <property type="entry name" value="Znf_RING_CS"/>
</dbReference>
<dbReference type="Pfam" id="PF15227">
    <property type="entry name" value="zf-C3HC4_4"/>
    <property type="match status" value="1"/>
</dbReference>
<dbReference type="EMBL" id="AGCU01001011">
    <property type="status" value="NOT_ANNOTATED_CDS"/>
    <property type="molecule type" value="Genomic_DNA"/>
</dbReference>
<dbReference type="CDD" id="cd13745">
    <property type="entry name" value="SPRY_PRY_TRIM39"/>
    <property type="match status" value="1"/>
</dbReference>
<dbReference type="SMART" id="SM00184">
    <property type="entry name" value="RING"/>
    <property type="match status" value="1"/>
</dbReference>
<name>K7G3B9_PELSI</name>
<dbReference type="SUPFAM" id="SSF57845">
    <property type="entry name" value="B-box zinc-binding domain"/>
    <property type="match status" value="1"/>
</dbReference>
<dbReference type="Gene3D" id="3.30.160.60">
    <property type="entry name" value="Classic Zinc Finger"/>
    <property type="match status" value="1"/>
</dbReference>
<dbReference type="InterPro" id="IPR000315">
    <property type="entry name" value="Znf_B-box"/>
</dbReference>